<accession>A0A8K1CE44</accession>
<keyword evidence="4" id="KW-1185">Reference proteome</keyword>
<evidence type="ECO:0000313" key="4">
    <source>
        <dbReference type="Proteomes" id="UP000794436"/>
    </source>
</evidence>
<evidence type="ECO:0000259" key="2">
    <source>
        <dbReference type="Pfam" id="PF14681"/>
    </source>
</evidence>
<feature type="compositionally biased region" description="Low complexity" evidence="1">
    <location>
        <begin position="113"/>
        <end position="124"/>
    </location>
</feature>
<protein>
    <recommendedName>
        <fullName evidence="2">Phosphoribosyltransferase domain-containing protein</fullName>
    </recommendedName>
</protein>
<feature type="domain" description="Phosphoribosyltransferase" evidence="2">
    <location>
        <begin position="312"/>
        <end position="500"/>
    </location>
</feature>
<dbReference type="AlphaFoldDB" id="A0A8K1CE44"/>
<feature type="region of interest" description="Disordered" evidence="1">
    <location>
        <begin position="259"/>
        <end position="287"/>
    </location>
</feature>
<dbReference type="Pfam" id="PF14681">
    <property type="entry name" value="UPRTase"/>
    <property type="match status" value="1"/>
</dbReference>
<feature type="region of interest" description="Disordered" evidence="1">
    <location>
        <begin position="113"/>
        <end position="207"/>
    </location>
</feature>
<proteinExistence type="predicted"/>
<name>A0A8K1CE44_PYTOL</name>
<comment type="caution">
    <text evidence="3">The sequence shown here is derived from an EMBL/GenBank/DDBJ whole genome shotgun (WGS) entry which is preliminary data.</text>
</comment>
<dbReference type="Gene3D" id="3.40.50.2020">
    <property type="match status" value="1"/>
</dbReference>
<feature type="compositionally biased region" description="Low complexity" evidence="1">
    <location>
        <begin position="170"/>
        <end position="189"/>
    </location>
</feature>
<sequence>MTQYQESHMMYHHNHPSPMFDETEAYRRHYTDGSPHHLLTRHYAHSTLNASPPLSPLSLPRHPDGYTSPVYEQRQPLPTLSTVLNPPSISPRYYDGVAYGSTRSHPRHYLSPSSAYSPAASPGYGPVPPRIQVPQSPWSVGSAEADDKLHHSTDRKHTIVSRTLARRPIESPISSCSSPSSPSSLSVVVGEEESPQDDSESVVTTERKTSRYLREMDRRAILERLARGEKQATLAKEYNVSRAAICNLYKHRHEVMSRTDEDPFAKHPKKRKNKKLLRSRRTRSARFNPLSPHRRAVAAATNNSRHIHHVQSDSVLLLLTVMSDRRSSAAEFRRASERALWLLIEEALSIVPIKLTQLGFDGDEEDGHMMTGVTTEHPPCAITMEQANCPMMEVFQSIDPDRPIGYIHHEASTSSSAQKAHFLSNSRLPTTLKYHNVFLFDVAVVSSDAMCAMIECVKERGALEVMIYIVTLFISSDVVETLHRIYPHIRIVTTQIDAQMLQHPKHRRSCAEVVLSRFDQVYQTQYTLV</sequence>
<dbReference type="Proteomes" id="UP000794436">
    <property type="component" value="Unassembled WGS sequence"/>
</dbReference>
<feature type="compositionally biased region" description="Basic residues" evidence="1">
    <location>
        <begin position="266"/>
        <end position="284"/>
    </location>
</feature>
<dbReference type="EMBL" id="SPLM01000075">
    <property type="protein sequence ID" value="TMW61746.1"/>
    <property type="molecule type" value="Genomic_DNA"/>
</dbReference>
<evidence type="ECO:0000256" key="1">
    <source>
        <dbReference type="SAM" id="MobiDB-lite"/>
    </source>
</evidence>
<evidence type="ECO:0000313" key="3">
    <source>
        <dbReference type="EMBL" id="TMW61746.1"/>
    </source>
</evidence>
<feature type="compositionally biased region" description="Acidic residues" evidence="1">
    <location>
        <begin position="190"/>
        <end position="200"/>
    </location>
</feature>
<dbReference type="InterPro" id="IPR000836">
    <property type="entry name" value="PRTase_dom"/>
</dbReference>
<reference evidence="3" key="1">
    <citation type="submission" date="2019-03" db="EMBL/GenBank/DDBJ databases">
        <title>Long read genome sequence of the mycoparasitic Pythium oligandrum ATCC 38472 isolated from sugarbeet rhizosphere.</title>
        <authorList>
            <person name="Gaulin E."/>
        </authorList>
    </citation>
    <scope>NUCLEOTIDE SEQUENCE</scope>
    <source>
        <strain evidence="3">ATCC 38472_TT</strain>
    </source>
</reference>
<organism evidence="3 4">
    <name type="scientific">Pythium oligandrum</name>
    <name type="common">Mycoparasitic fungus</name>
    <dbReference type="NCBI Taxonomy" id="41045"/>
    <lineage>
        <taxon>Eukaryota</taxon>
        <taxon>Sar</taxon>
        <taxon>Stramenopiles</taxon>
        <taxon>Oomycota</taxon>
        <taxon>Peronosporomycetes</taxon>
        <taxon>Pythiales</taxon>
        <taxon>Pythiaceae</taxon>
        <taxon>Pythium</taxon>
    </lineage>
</organism>
<feature type="compositionally biased region" description="Basic and acidic residues" evidence="1">
    <location>
        <begin position="145"/>
        <end position="157"/>
    </location>
</feature>
<dbReference type="SUPFAM" id="SSF53271">
    <property type="entry name" value="PRTase-like"/>
    <property type="match status" value="1"/>
</dbReference>
<gene>
    <name evidence="3" type="ORF">Poli38472_010809</name>
</gene>
<dbReference type="InterPro" id="IPR029057">
    <property type="entry name" value="PRTase-like"/>
</dbReference>
<dbReference type="OrthoDB" id="106623at2759"/>